<name>A0A3D8VRW0_9BACI</name>
<dbReference type="AlphaFoldDB" id="A0A3D8VRW0"/>
<dbReference type="Proteomes" id="UP000257032">
    <property type="component" value="Unassembled WGS sequence"/>
</dbReference>
<keyword evidence="1" id="KW-0805">Transcription regulation</keyword>
<evidence type="ECO:0000256" key="3">
    <source>
        <dbReference type="ARBA" id="ARBA00023163"/>
    </source>
</evidence>
<protein>
    <submittedName>
        <fullName evidence="5">LacI family transcriptional regulator</fullName>
    </submittedName>
</protein>
<dbReference type="RefSeq" id="WP_181898534.1">
    <property type="nucleotide sequence ID" value="NZ_QTLC01000018.1"/>
</dbReference>
<evidence type="ECO:0000256" key="1">
    <source>
        <dbReference type="ARBA" id="ARBA00023015"/>
    </source>
</evidence>
<comment type="caution">
    <text evidence="5">The sequence shown here is derived from an EMBL/GenBank/DDBJ whole genome shotgun (WGS) entry which is preliminary data.</text>
</comment>
<dbReference type="Gene3D" id="3.40.50.2300">
    <property type="match status" value="1"/>
</dbReference>
<organism evidence="5 6">
    <name type="scientific">Halobacillus trueperi</name>
    <dbReference type="NCBI Taxonomy" id="156205"/>
    <lineage>
        <taxon>Bacteria</taxon>
        <taxon>Bacillati</taxon>
        <taxon>Bacillota</taxon>
        <taxon>Bacilli</taxon>
        <taxon>Bacillales</taxon>
        <taxon>Bacillaceae</taxon>
        <taxon>Halobacillus</taxon>
    </lineage>
</organism>
<feature type="domain" description="Transcriptional regulator LacI/GalR-like sensor" evidence="4">
    <location>
        <begin position="10"/>
        <end position="121"/>
    </location>
</feature>
<dbReference type="PANTHER" id="PTHR30146">
    <property type="entry name" value="LACI-RELATED TRANSCRIPTIONAL REPRESSOR"/>
    <property type="match status" value="1"/>
</dbReference>
<dbReference type="GO" id="GO:0003700">
    <property type="term" value="F:DNA-binding transcription factor activity"/>
    <property type="evidence" value="ECO:0007669"/>
    <property type="project" value="TreeGrafter"/>
</dbReference>
<reference evidence="5 6" key="1">
    <citation type="submission" date="2018-08" db="EMBL/GenBank/DDBJ databases">
        <title>Genome sequence of strict halophilic Halobacillus trueperi SS1 isolated from Lunsu, a salty water body of North West Himalayas.</title>
        <authorList>
            <person name="Gupta S."/>
            <person name="Sharma P."/>
            <person name="Dev K."/>
            <person name="Baumler D."/>
            <person name="Sourirajan A."/>
        </authorList>
    </citation>
    <scope>NUCLEOTIDE SEQUENCE [LARGE SCALE GENOMIC DNA]</scope>
    <source>
        <strain evidence="5 6">SS1</strain>
    </source>
</reference>
<evidence type="ECO:0000313" key="5">
    <source>
        <dbReference type="EMBL" id="RDY72269.1"/>
    </source>
</evidence>
<keyword evidence="3" id="KW-0804">Transcription</keyword>
<dbReference type="InterPro" id="IPR028082">
    <property type="entry name" value="Peripla_BP_I"/>
</dbReference>
<dbReference type="GO" id="GO:0000976">
    <property type="term" value="F:transcription cis-regulatory region binding"/>
    <property type="evidence" value="ECO:0007669"/>
    <property type="project" value="TreeGrafter"/>
</dbReference>
<evidence type="ECO:0000256" key="2">
    <source>
        <dbReference type="ARBA" id="ARBA00023125"/>
    </source>
</evidence>
<keyword evidence="2" id="KW-0238">DNA-binding</keyword>
<gene>
    <name evidence="5" type="ORF">DXT76_02620</name>
</gene>
<dbReference type="SUPFAM" id="SSF53822">
    <property type="entry name" value="Periplasmic binding protein-like I"/>
    <property type="match status" value="1"/>
</dbReference>
<evidence type="ECO:0000259" key="4">
    <source>
        <dbReference type="Pfam" id="PF13377"/>
    </source>
</evidence>
<dbReference type="PANTHER" id="PTHR30146:SF109">
    <property type="entry name" value="HTH-TYPE TRANSCRIPTIONAL REGULATOR GALS"/>
    <property type="match status" value="1"/>
</dbReference>
<proteinExistence type="predicted"/>
<dbReference type="Pfam" id="PF13377">
    <property type="entry name" value="Peripla_BP_3"/>
    <property type="match status" value="1"/>
</dbReference>
<sequence length="131" mass="14614">EDKNLQKNIQSGLADADQVVEELLQVKDPPTGLVITDDYNALTVMRALTSKDLKLPEDMSIVGFNNTMIARLSNPALTTVDTQSFQLGHESARSLIDLLNRPDMIKKSVIIPTVIVERDSCHPRKMIKQKD</sequence>
<accession>A0A3D8VRW0</accession>
<feature type="non-terminal residue" evidence="5">
    <location>
        <position position="1"/>
    </location>
</feature>
<evidence type="ECO:0000313" key="6">
    <source>
        <dbReference type="Proteomes" id="UP000257032"/>
    </source>
</evidence>
<dbReference type="EMBL" id="QTLC01000018">
    <property type="protein sequence ID" value="RDY72269.1"/>
    <property type="molecule type" value="Genomic_DNA"/>
</dbReference>
<dbReference type="InterPro" id="IPR046335">
    <property type="entry name" value="LacI/GalR-like_sensor"/>
</dbReference>